<evidence type="ECO:0000313" key="3">
    <source>
        <dbReference type="Proteomes" id="UP001211907"/>
    </source>
</evidence>
<evidence type="ECO:0000256" key="1">
    <source>
        <dbReference type="SAM" id="MobiDB-lite"/>
    </source>
</evidence>
<dbReference type="AlphaFoldDB" id="A0AAD5XJT8"/>
<keyword evidence="3" id="KW-1185">Reference proteome</keyword>
<dbReference type="EMBL" id="JADGJH010000391">
    <property type="protein sequence ID" value="KAJ3130312.1"/>
    <property type="molecule type" value="Genomic_DNA"/>
</dbReference>
<sequence>MKSESIKIQKSKAATQNADPASTAPTTAAASSSTASIKSTNRISTTAFVPATMNLFNRHL</sequence>
<feature type="region of interest" description="Disordered" evidence="1">
    <location>
        <begin position="1"/>
        <end position="39"/>
    </location>
</feature>
<proteinExistence type="predicted"/>
<accession>A0AAD5XJT8</accession>
<evidence type="ECO:0000313" key="2">
    <source>
        <dbReference type="EMBL" id="KAJ3130312.1"/>
    </source>
</evidence>
<feature type="compositionally biased region" description="Low complexity" evidence="1">
    <location>
        <begin position="20"/>
        <end position="36"/>
    </location>
</feature>
<organism evidence="2 3">
    <name type="scientific">Physocladia obscura</name>
    <dbReference type="NCBI Taxonomy" id="109957"/>
    <lineage>
        <taxon>Eukaryota</taxon>
        <taxon>Fungi</taxon>
        <taxon>Fungi incertae sedis</taxon>
        <taxon>Chytridiomycota</taxon>
        <taxon>Chytridiomycota incertae sedis</taxon>
        <taxon>Chytridiomycetes</taxon>
        <taxon>Chytridiales</taxon>
        <taxon>Chytriomycetaceae</taxon>
        <taxon>Physocladia</taxon>
    </lineage>
</organism>
<protein>
    <submittedName>
        <fullName evidence="2">Uncharacterized protein</fullName>
    </submittedName>
</protein>
<name>A0AAD5XJT8_9FUNG</name>
<feature type="compositionally biased region" description="Polar residues" evidence="1">
    <location>
        <begin position="8"/>
        <end position="19"/>
    </location>
</feature>
<reference evidence="2" key="1">
    <citation type="submission" date="2020-05" db="EMBL/GenBank/DDBJ databases">
        <title>Phylogenomic resolution of chytrid fungi.</title>
        <authorList>
            <person name="Stajich J.E."/>
            <person name="Amses K."/>
            <person name="Simmons R."/>
            <person name="Seto K."/>
            <person name="Myers J."/>
            <person name="Bonds A."/>
            <person name="Quandt C.A."/>
            <person name="Barry K."/>
            <person name="Liu P."/>
            <person name="Grigoriev I."/>
            <person name="Longcore J.E."/>
            <person name="James T.Y."/>
        </authorList>
    </citation>
    <scope>NUCLEOTIDE SEQUENCE</scope>
    <source>
        <strain evidence="2">JEL0513</strain>
    </source>
</reference>
<gene>
    <name evidence="2" type="ORF">HK100_008138</name>
</gene>
<comment type="caution">
    <text evidence="2">The sequence shown here is derived from an EMBL/GenBank/DDBJ whole genome shotgun (WGS) entry which is preliminary data.</text>
</comment>
<dbReference type="Proteomes" id="UP001211907">
    <property type="component" value="Unassembled WGS sequence"/>
</dbReference>